<dbReference type="InterPro" id="IPR003200">
    <property type="entry name" value="Nict_dMeBzImd_PRibTrfase"/>
</dbReference>
<dbReference type="NCBIfam" id="TIGR03160">
    <property type="entry name" value="cobT_DBIPRT"/>
    <property type="match status" value="1"/>
</dbReference>
<accession>A0A174GX74</accession>
<evidence type="ECO:0000256" key="4">
    <source>
        <dbReference type="ARBA" id="ARBA00011991"/>
    </source>
</evidence>
<dbReference type="Pfam" id="PF02277">
    <property type="entry name" value="DBI_PRT"/>
    <property type="match status" value="1"/>
</dbReference>
<evidence type="ECO:0000256" key="7">
    <source>
        <dbReference type="ARBA" id="ARBA00022676"/>
    </source>
</evidence>
<evidence type="ECO:0000256" key="6">
    <source>
        <dbReference type="ARBA" id="ARBA00022573"/>
    </source>
</evidence>
<evidence type="ECO:0000313" key="13">
    <source>
        <dbReference type="Proteomes" id="UP000095651"/>
    </source>
</evidence>
<dbReference type="SUPFAM" id="SSF55729">
    <property type="entry name" value="Acyl-CoA N-acyltransferases (Nat)"/>
    <property type="match status" value="1"/>
</dbReference>
<dbReference type="Gene3D" id="3.40.50.10210">
    <property type="match status" value="1"/>
</dbReference>
<evidence type="ECO:0000256" key="10">
    <source>
        <dbReference type="NCBIfam" id="TIGR03160"/>
    </source>
</evidence>
<dbReference type="InterPro" id="IPR000182">
    <property type="entry name" value="GNAT_dom"/>
</dbReference>
<dbReference type="SUPFAM" id="SSF52733">
    <property type="entry name" value="Nicotinate mononucleotide:5,6-dimethylbenzimidazole phosphoribosyltransferase (CobT)"/>
    <property type="match status" value="1"/>
</dbReference>
<evidence type="ECO:0000256" key="5">
    <source>
        <dbReference type="ARBA" id="ARBA00015486"/>
    </source>
</evidence>
<dbReference type="GO" id="GO:0009236">
    <property type="term" value="P:cobalamin biosynthetic process"/>
    <property type="evidence" value="ECO:0007669"/>
    <property type="project" value="UniProtKB-UniRule"/>
</dbReference>
<dbReference type="FunFam" id="3.40.50.10210:FF:000001">
    <property type="entry name" value="Nicotinate-nucleotide--dimethylbenzimidazole phosphoribosyltransferase"/>
    <property type="match status" value="1"/>
</dbReference>
<dbReference type="InterPro" id="IPR036087">
    <property type="entry name" value="Nict_dMeBzImd_PRibTrfase_sf"/>
</dbReference>
<dbReference type="EMBL" id="CYZE01000009">
    <property type="protein sequence ID" value="CUO65676.1"/>
    <property type="molecule type" value="Genomic_DNA"/>
</dbReference>
<evidence type="ECO:0000256" key="3">
    <source>
        <dbReference type="ARBA" id="ARBA00007110"/>
    </source>
</evidence>
<evidence type="ECO:0000313" key="12">
    <source>
        <dbReference type="EMBL" id="CUO65676.1"/>
    </source>
</evidence>
<comment type="catalytic activity">
    <reaction evidence="9">
        <text>5,6-dimethylbenzimidazole + nicotinate beta-D-ribonucleotide = alpha-ribazole 5'-phosphate + nicotinate + H(+)</text>
        <dbReference type="Rhea" id="RHEA:11196"/>
        <dbReference type="ChEBI" id="CHEBI:15378"/>
        <dbReference type="ChEBI" id="CHEBI:15890"/>
        <dbReference type="ChEBI" id="CHEBI:32544"/>
        <dbReference type="ChEBI" id="CHEBI:57502"/>
        <dbReference type="ChEBI" id="CHEBI:57918"/>
        <dbReference type="EC" id="2.4.2.21"/>
    </reaction>
</comment>
<dbReference type="EC" id="2.4.2.21" evidence="4 10"/>
<evidence type="ECO:0000256" key="8">
    <source>
        <dbReference type="ARBA" id="ARBA00022679"/>
    </source>
</evidence>
<sequence>MTEELNIRRGVSEDIPELVRLYDETVGHLESHVNYPGWKKGVYPGRDAAEEGVETGTLYVAETGGRIIGSIILNGKQEAAYNGVSWGVEAEPDEVMVIHTFLVHPNFRKSGAGKFLMEFAELQALREGKKTIRLDVYEKNEPAVRLYERQGYRYVATVDLGLGSWGLPWFKLYERTAEECLNGVLSRISLLSADAMELASLTWSHVAKPLYSLGILEEDVIKIAGISETQHVDIGKRALIIMCSDNGIVEEGVTQTGQEVTAVVTENMTDGNSSVCLMADRAGVDVFPVDIGVAIDLRSGARNPLIRKKLAYGTKNFHKEPAMTRETAVSAIAAGISVAGELKEKGYRLIATGEMGIGNTTTSSAVAAMLLDRDPAEMTGRGAGLSDEGLMKKISVIREAVKRYGPECSDAIDVIAHVGGLDLAGLTGVFLGGAVYRIPVLIDGFISGTAALAAAKLAPPARDYMLATHVSAEPAGRLLLDELGLKPFVAAGMCLGEGTGAVASIPLLDMALEVYTKMSTFQDIQIEEYKPLAPQTNTGAH</sequence>
<dbReference type="CDD" id="cd04301">
    <property type="entry name" value="NAT_SF"/>
    <property type="match status" value="1"/>
</dbReference>
<proteinExistence type="inferred from homology"/>
<keyword evidence="8 12" id="KW-0808">Transferase</keyword>
<dbReference type="AlphaFoldDB" id="A0A174GX74"/>
<evidence type="ECO:0000256" key="9">
    <source>
        <dbReference type="ARBA" id="ARBA00047340"/>
    </source>
</evidence>
<dbReference type="GO" id="GO:0008939">
    <property type="term" value="F:nicotinate-nucleotide-dimethylbenzimidazole phosphoribosyltransferase activity"/>
    <property type="evidence" value="ECO:0007669"/>
    <property type="project" value="UniProtKB-UniRule"/>
</dbReference>
<keyword evidence="6" id="KW-0169">Cobalamin biosynthesis</keyword>
<evidence type="ECO:0000256" key="1">
    <source>
        <dbReference type="ARBA" id="ARBA00002197"/>
    </source>
</evidence>
<dbReference type="InterPro" id="IPR016181">
    <property type="entry name" value="Acyl_CoA_acyltransferase"/>
</dbReference>
<protein>
    <recommendedName>
        <fullName evidence="5 10">Nicotinate-nucleotide--dimethylbenzimidazole phosphoribosyltransferase</fullName>
        <ecNumber evidence="4 10">2.4.2.21</ecNumber>
    </recommendedName>
</protein>
<dbReference type="RefSeq" id="WP_081034284.1">
    <property type="nucleotide sequence ID" value="NZ_CABIXC010000009.1"/>
</dbReference>
<evidence type="ECO:0000259" key="11">
    <source>
        <dbReference type="PROSITE" id="PS51186"/>
    </source>
</evidence>
<dbReference type="InterPro" id="IPR017846">
    <property type="entry name" value="Nict_dMeBzImd_PRibTrfase_bact"/>
</dbReference>
<dbReference type="NCBIfam" id="NF000996">
    <property type="entry name" value="PRK00105.1"/>
    <property type="match status" value="1"/>
</dbReference>
<feature type="domain" description="N-acetyltransferase" evidence="11">
    <location>
        <begin position="5"/>
        <end position="174"/>
    </location>
</feature>
<dbReference type="Proteomes" id="UP000095651">
    <property type="component" value="Unassembled WGS sequence"/>
</dbReference>
<keyword evidence="7 12" id="KW-0328">Glycosyltransferase</keyword>
<comment type="function">
    <text evidence="1">Catalyzes the synthesis of alpha-ribazole-5'-phosphate from nicotinate mononucleotide (NAMN) and 5,6-dimethylbenzimidazole (DMB).</text>
</comment>
<name>A0A174GX74_9FIRM</name>
<organism evidence="12 13">
    <name type="scientific">Hungatella hathewayi</name>
    <dbReference type="NCBI Taxonomy" id="154046"/>
    <lineage>
        <taxon>Bacteria</taxon>
        <taxon>Bacillati</taxon>
        <taxon>Bacillota</taxon>
        <taxon>Clostridia</taxon>
        <taxon>Lachnospirales</taxon>
        <taxon>Lachnospiraceae</taxon>
        <taxon>Hungatella</taxon>
    </lineage>
</organism>
<dbReference type="CDD" id="cd02439">
    <property type="entry name" value="DMB-PRT_CobT"/>
    <property type="match status" value="1"/>
</dbReference>
<dbReference type="Gene3D" id="1.10.1610.10">
    <property type="match status" value="1"/>
</dbReference>
<dbReference type="PROSITE" id="PS51186">
    <property type="entry name" value="GNAT"/>
    <property type="match status" value="1"/>
</dbReference>
<dbReference type="InterPro" id="IPR023195">
    <property type="entry name" value="Nict_dMeBzImd_PRibTrfase_N"/>
</dbReference>
<comment type="pathway">
    <text evidence="2">Nucleoside biosynthesis; alpha-ribazole biosynthesis; alpha-ribazole from 5,6-dimethylbenzimidazole: step 1/2.</text>
</comment>
<dbReference type="Pfam" id="PF00583">
    <property type="entry name" value="Acetyltransf_1"/>
    <property type="match status" value="1"/>
</dbReference>
<comment type="similarity">
    <text evidence="3">Belongs to the CobT family.</text>
</comment>
<evidence type="ECO:0000256" key="2">
    <source>
        <dbReference type="ARBA" id="ARBA00005049"/>
    </source>
</evidence>
<dbReference type="PANTHER" id="PTHR43463:SF1">
    <property type="entry name" value="NICOTINATE-NUCLEOTIDE--DIMETHYLBENZIMIDAZOLE PHOSPHORIBOSYLTRANSFERASE"/>
    <property type="match status" value="1"/>
</dbReference>
<dbReference type="Gene3D" id="3.40.630.30">
    <property type="match status" value="1"/>
</dbReference>
<dbReference type="UniPathway" id="UPA00061">
    <property type="reaction ID" value="UER00516"/>
</dbReference>
<dbReference type="PANTHER" id="PTHR43463">
    <property type="entry name" value="NICOTINATE-NUCLEOTIDE--DIMETHYLBENZIMIDAZOLE PHOSPHORIBOSYLTRANSFERASE"/>
    <property type="match status" value="1"/>
</dbReference>
<dbReference type="GO" id="GO:0016747">
    <property type="term" value="F:acyltransferase activity, transferring groups other than amino-acyl groups"/>
    <property type="evidence" value="ECO:0007669"/>
    <property type="project" value="InterPro"/>
</dbReference>
<gene>
    <name evidence="12" type="primary">cobT</name>
    <name evidence="12" type="ORF">ERS852407_03512</name>
</gene>
<reference evidence="12 13" key="1">
    <citation type="submission" date="2015-09" db="EMBL/GenBank/DDBJ databases">
        <authorList>
            <consortium name="Pathogen Informatics"/>
        </authorList>
    </citation>
    <scope>NUCLEOTIDE SEQUENCE [LARGE SCALE GENOMIC DNA]</scope>
    <source>
        <strain evidence="12 13">2789STDY5608850</strain>
    </source>
</reference>